<dbReference type="PRINTS" id="PR01345">
    <property type="entry name" value="CERVTRCPTASE"/>
</dbReference>
<name>A0AAN7MU52_MYCAM</name>
<protein>
    <recommendedName>
        <fullName evidence="1">Reverse transcriptase domain-containing protein</fullName>
    </recommendedName>
</protein>
<dbReference type="Proteomes" id="UP001333110">
    <property type="component" value="Unassembled WGS sequence"/>
</dbReference>
<dbReference type="PANTHER" id="PTHR33332">
    <property type="entry name" value="REVERSE TRANSCRIPTASE DOMAIN-CONTAINING PROTEIN"/>
    <property type="match status" value="1"/>
</dbReference>
<feature type="domain" description="Reverse transcriptase" evidence="1">
    <location>
        <begin position="1"/>
        <end position="171"/>
    </location>
</feature>
<accession>A0AAN7MU52</accession>
<dbReference type="InterPro" id="IPR043502">
    <property type="entry name" value="DNA/RNA_pol_sf"/>
</dbReference>
<evidence type="ECO:0000259" key="1">
    <source>
        <dbReference type="PROSITE" id="PS50878"/>
    </source>
</evidence>
<comment type="caution">
    <text evidence="2">The sequence shown here is derived from an EMBL/GenBank/DDBJ whole genome shotgun (WGS) entry which is preliminary data.</text>
</comment>
<evidence type="ECO:0000313" key="3">
    <source>
        <dbReference type="Proteomes" id="UP001333110"/>
    </source>
</evidence>
<organism evidence="2 3">
    <name type="scientific">Mycteria americana</name>
    <name type="common">Wood stork</name>
    <dbReference type="NCBI Taxonomy" id="33587"/>
    <lineage>
        <taxon>Eukaryota</taxon>
        <taxon>Metazoa</taxon>
        <taxon>Chordata</taxon>
        <taxon>Craniata</taxon>
        <taxon>Vertebrata</taxon>
        <taxon>Euteleostomi</taxon>
        <taxon>Archelosauria</taxon>
        <taxon>Archosauria</taxon>
        <taxon>Dinosauria</taxon>
        <taxon>Saurischia</taxon>
        <taxon>Theropoda</taxon>
        <taxon>Coelurosauria</taxon>
        <taxon>Aves</taxon>
        <taxon>Neognathae</taxon>
        <taxon>Neoaves</taxon>
        <taxon>Aequornithes</taxon>
        <taxon>Ciconiiformes</taxon>
        <taxon>Ciconiidae</taxon>
        <taxon>Mycteria</taxon>
    </lineage>
</organism>
<dbReference type="InterPro" id="IPR000477">
    <property type="entry name" value="RT_dom"/>
</dbReference>
<dbReference type="AlphaFoldDB" id="A0AAN7MU52"/>
<dbReference type="Pfam" id="PF00078">
    <property type="entry name" value="RVT_1"/>
    <property type="match status" value="1"/>
</dbReference>
<keyword evidence="3" id="KW-1185">Reference proteome</keyword>
<reference evidence="2 3" key="1">
    <citation type="journal article" date="2023" name="J. Hered.">
        <title>Chromosome-level genome of the wood stork (Mycteria americana) provides insight into avian chromosome evolution.</title>
        <authorList>
            <person name="Flamio R. Jr."/>
            <person name="Ramstad K.M."/>
        </authorList>
    </citation>
    <scope>NUCLEOTIDE SEQUENCE [LARGE SCALE GENOMIC DNA]</scope>
    <source>
        <strain evidence="2">JAX WOST 10</strain>
    </source>
</reference>
<gene>
    <name evidence="2" type="ORF">QYF61_026640</name>
</gene>
<dbReference type="PROSITE" id="PS50878">
    <property type="entry name" value="RT_POL"/>
    <property type="match status" value="1"/>
</dbReference>
<proteinExistence type="predicted"/>
<evidence type="ECO:0000313" key="2">
    <source>
        <dbReference type="EMBL" id="KAK4813344.1"/>
    </source>
</evidence>
<sequence>MKAPSLVSEQRYLEFCKAFDMVPHNILLSKLARYGFDGWTVQWIRNGLDGRIQRVAVNGSMSRWRSVTSGVPQGSILGPVLFNIFINDVDSEIKCMLSKFADDTKLSGAVDMPENRDLDKLEKWACVNLMRFNKAKCRVLHLGRGNPRFQFRLGDDVIESSPAEKDLGALMDKKLDMSQQCVLAAQKANRSWAASKEAWPAG</sequence>
<dbReference type="EMBL" id="JAUNZN010000013">
    <property type="protein sequence ID" value="KAK4813344.1"/>
    <property type="molecule type" value="Genomic_DNA"/>
</dbReference>
<dbReference type="SUPFAM" id="SSF56672">
    <property type="entry name" value="DNA/RNA polymerases"/>
    <property type="match status" value="1"/>
</dbReference>